<organism evidence="2 3">
    <name type="scientific">Micromonospora andamanensis</name>
    <dbReference type="NCBI Taxonomy" id="1287068"/>
    <lineage>
        <taxon>Bacteria</taxon>
        <taxon>Bacillati</taxon>
        <taxon>Actinomycetota</taxon>
        <taxon>Actinomycetes</taxon>
        <taxon>Micromonosporales</taxon>
        <taxon>Micromonosporaceae</taxon>
        <taxon>Micromonospora</taxon>
    </lineage>
</organism>
<feature type="domain" description="HTH marR-type" evidence="1">
    <location>
        <begin position="41"/>
        <end position="177"/>
    </location>
</feature>
<dbReference type="Gene3D" id="1.10.10.10">
    <property type="entry name" value="Winged helix-like DNA-binding domain superfamily/Winged helix DNA-binding domain"/>
    <property type="match status" value="1"/>
</dbReference>
<name>A0ABQ4HVQ6_9ACTN</name>
<evidence type="ECO:0000259" key="1">
    <source>
        <dbReference type="PROSITE" id="PS50995"/>
    </source>
</evidence>
<dbReference type="InterPro" id="IPR036388">
    <property type="entry name" value="WH-like_DNA-bd_sf"/>
</dbReference>
<dbReference type="InterPro" id="IPR039422">
    <property type="entry name" value="MarR/SlyA-like"/>
</dbReference>
<gene>
    <name evidence="2" type="ORF">Van01_29350</name>
</gene>
<dbReference type="EMBL" id="BOOZ01000014">
    <property type="protein sequence ID" value="GIJ09721.1"/>
    <property type="molecule type" value="Genomic_DNA"/>
</dbReference>
<dbReference type="Pfam" id="PF01047">
    <property type="entry name" value="MarR"/>
    <property type="match status" value="1"/>
</dbReference>
<dbReference type="PANTHER" id="PTHR33164:SF99">
    <property type="entry name" value="MARR FAMILY REGULATORY PROTEIN"/>
    <property type="match status" value="1"/>
</dbReference>
<evidence type="ECO:0000313" key="3">
    <source>
        <dbReference type="Proteomes" id="UP000647017"/>
    </source>
</evidence>
<protein>
    <submittedName>
        <fullName evidence="2">MarR family transcriptional regulator</fullName>
    </submittedName>
</protein>
<dbReference type="SMART" id="SM00347">
    <property type="entry name" value="HTH_MARR"/>
    <property type="match status" value="1"/>
</dbReference>
<dbReference type="SUPFAM" id="SSF46785">
    <property type="entry name" value="Winged helix' DNA-binding domain"/>
    <property type="match status" value="1"/>
</dbReference>
<dbReference type="InterPro" id="IPR036390">
    <property type="entry name" value="WH_DNA-bd_sf"/>
</dbReference>
<keyword evidence="3" id="KW-1185">Reference proteome</keyword>
<dbReference type="PROSITE" id="PS50995">
    <property type="entry name" value="HTH_MARR_2"/>
    <property type="match status" value="1"/>
</dbReference>
<dbReference type="Proteomes" id="UP000647017">
    <property type="component" value="Unassembled WGS sequence"/>
</dbReference>
<proteinExistence type="predicted"/>
<dbReference type="PANTHER" id="PTHR33164">
    <property type="entry name" value="TRANSCRIPTIONAL REGULATOR, MARR FAMILY"/>
    <property type="match status" value="1"/>
</dbReference>
<accession>A0ABQ4HVQ6</accession>
<reference evidence="2 3" key="1">
    <citation type="submission" date="2021-01" db="EMBL/GenBank/DDBJ databases">
        <title>Whole genome shotgun sequence of Verrucosispora andamanensis NBRC 109075.</title>
        <authorList>
            <person name="Komaki H."/>
            <person name="Tamura T."/>
        </authorList>
    </citation>
    <scope>NUCLEOTIDE SEQUENCE [LARGE SCALE GENOMIC DNA]</scope>
    <source>
        <strain evidence="2 3">NBRC 109075</strain>
    </source>
</reference>
<evidence type="ECO:0000313" key="2">
    <source>
        <dbReference type="EMBL" id="GIJ09721.1"/>
    </source>
</evidence>
<dbReference type="InterPro" id="IPR000835">
    <property type="entry name" value="HTH_MarR-typ"/>
</dbReference>
<comment type="caution">
    <text evidence="2">The sequence shown here is derived from an EMBL/GenBank/DDBJ whole genome shotgun (WGS) entry which is preliminary data.</text>
</comment>
<sequence>MNGSALKFKLELNARCLTFATGPATRLSGMPEETRWLTECERDAWLALASLIFKLPGALDAQLSRDNNLTLFDYFVLSALSMTPGRTMRLSDLAGQVSSSLSRLSNVVTRLERRGLLRREPDPDNPRYNRAALTGAGWDLVVAAAPGHVAAVRRFVIDGLTEEQVTALREVAGRVTQQVDEAGESRGGC</sequence>